<dbReference type="Proteomes" id="UP001601303">
    <property type="component" value="Unassembled WGS sequence"/>
</dbReference>
<reference evidence="4 5" key="1">
    <citation type="submission" date="2024-10" db="EMBL/GenBank/DDBJ databases">
        <title>The Natural Products Discovery Center: Release of the First 8490 Sequenced Strains for Exploring Actinobacteria Biosynthetic Diversity.</title>
        <authorList>
            <person name="Kalkreuter E."/>
            <person name="Kautsar S.A."/>
            <person name="Yang D."/>
            <person name="Bader C.D."/>
            <person name="Teijaro C.N."/>
            <person name="Fluegel L."/>
            <person name="Davis C.M."/>
            <person name="Simpson J.R."/>
            <person name="Lauterbach L."/>
            <person name="Steele A.D."/>
            <person name="Gui C."/>
            <person name="Meng S."/>
            <person name="Li G."/>
            <person name="Viehrig K."/>
            <person name="Ye F."/>
            <person name="Su P."/>
            <person name="Kiefer A.F."/>
            <person name="Nichols A."/>
            <person name="Cepeda A.J."/>
            <person name="Yan W."/>
            <person name="Fan B."/>
            <person name="Jiang Y."/>
            <person name="Adhikari A."/>
            <person name="Zheng C.-J."/>
            <person name="Schuster L."/>
            <person name="Cowan T.M."/>
            <person name="Smanski M.J."/>
            <person name="Chevrette M.G."/>
            <person name="De Carvalho L.P.S."/>
            <person name="Shen B."/>
        </authorList>
    </citation>
    <scope>NUCLEOTIDE SEQUENCE [LARGE SCALE GENOMIC DNA]</scope>
    <source>
        <strain evidence="4 5">NPDC006488</strain>
    </source>
</reference>
<comment type="caution">
    <text evidence="4">The sequence shown here is derived from an EMBL/GenBank/DDBJ whole genome shotgun (WGS) entry which is preliminary data.</text>
</comment>
<feature type="transmembrane region" description="Helical" evidence="2">
    <location>
        <begin position="37"/>
        <end position="56"/>
    </location>
</feature>
<dbReference type="RefSeq" id="WP_388112294.1">
    <property type="nucleotide sequence ID" value="NZ_JBIAHM010000013.1"/>
</dbReference>
<feature type="domain" description="DUF4232" evidence="3">
    <location>
        <begin position="73"/>
        <end position="204"/>
    </location>
</feature>
<organism evidence="4 5">
    <name type="scientific">Streptomyces hokutonensis</name>
    <dbReference type="NCBI Taxonomy" id="1306990"/>
    <lineage>
        <taxon>Bacteria</taxon>
        <taxon>Bacillati</taxon>
        <taxon>Actinomycetota</taxon>
        <taxon>Actinomycetes</taxon>
        <taxon>Kitasatosporales</taxon>
        <taxon>Streptomycetaceae</taxon>
        <taxon>Streptomyces</taxon>
    </lineage>
</organism>
<keyword evidence="2" id="KW-0472">Membrane</keyword>
<gene>
    <name evidence="4" type="ORF">ACFYNQ_34200</name>
</gene>
<dbReference type="Pfam" id="PF14016">
    <property type="entry name" value="DUF4232"/>
    <property type="match status" value="1"/>
</dbReference>
<dbReference type="InterPro" id="IPR025326">
    <property type="entry name" value="DUF4232"/>
</dbReference>
<sequence length="212" mass="22189">MARAAEQEWSTITVNEQQNTADQAGTAKPRHRADRRFGRTVIGLAAVAGLGLAAWASTADAATSSTARATPTCSAAALKAGFGRGLAGGMNHQGVVITLRNLSGRTCALRGYPGLGLENSAHKKLTAHTHWGNTWYAHNPGKKTLVLKDGQSAEAVVAWTHANTGTSGAVRASFLEITPPGATQHKTLAFPQWVDHGDLSVTALARHINVTP</sequence>
<evidence type="ECO:0000256" key="2">
    <source>
        <dbReference type="SAM" id="Phobius"/>
    </source>
</evidence>
<evidence type="ECO:0000313" key="5">
    <source>
        <dbReference type="Proteomes" id="UP001601303"/>
    </source>
</evidence>
<feature type="region of interest" description="Disordered" evidence="1">
    <location>
        <begin position="1"/>
        <end position="33"/>
    </location>
</feature>
<feature type="compositionally biased region" description="Polar residues" evidence="1">
    <location>
        <begin position="8"/>
        <end position="23"/>
    </location>
</feature>
<evidence type="ECO:0000256" key="1">
    <source>
        <dbReference type="SAM" id="MobiDB-lite"/>
    </source>
</evidence>
<proteinExistence type="predicted"/>
<accession>A0ABW6MCV9</accession>
<name>A0ABW6MCV9_9ACTN</name>
<evidence type="ECO:0000259" key="3">
    <source>
        <dbReference type="Pfam" id="PF14016"/>
    </source>
</evidence>
<keyword evidence="2" id="KW-0812">Transmembrane</keyword>
<keyword evidence="2" id="KW-1133">Transmembrane helix</keyword>
<dbReference type="EMBL" id="JBIAHM010000013">
    <property type="protein sequence ID" value="MFE9603599.1"/>
    <property type="molecule type" value="Genomic_DNA"/>
</dbReference>
<protein>
    <submittedName>
        <fullName evidence="4">DUF4232 domain-containing protein</fullName>
    </submittedName>
</protein>
<keyword evidence="5" id="KW-1185">Reference proteome</keyword>
<evidence type="ECO:0000313" key="4">
    <source>
        <dbReference type="EMBL" id="MFE9603599.1"/>
    </source>
</evidence>